<name>A0A5N5HIM1_9ROSA</name>
<sequence length="223" mass="25956">MKFDDFEQLFLKSYFLDATKHTKIQEFLDLKQGNMIVAEYVTKFVELSKYSDVQFLGHVISGNGICVDPSKIEVVLNWKQPNSVLEIQSFLGLVGYYRRFVQDFSKIATPLTRLTRKGKEQNGIWVIVDRLTNKLQDKLGTCLDLSTAYHPQTDRQSMRVIQIGFATRVVIHTQCFSYILIKEECTRYPTNYALVNRTQRSKVDFEDYYLSLNNSFRLGFVTN</sequence>
<dbReference type="InterPro" id="IPR051320">
    <property type="entry name" value="Viral_Replic_Matur_Polypro"/>
</dbReference>
<reference evidence="3" key="2">
    <citation type="submission" date="2019-10" db="EMBL/GenBank/DDBJ databases">
        <title>A de novo genome assembly of a pear dwarfing rootstock.</title>
        <authorList>
            <person name="Wang F."/>
            <person name="Wang J."/>
            <person name="Li S."/>
            <person name="Zhang Y."/>
            <person name="Fang M."/>
            <person name="Ma L."/>
            <person name="Zhao Y."/>
            <person name="Jiang S."/>
        </authorList>
    </citation>
    <scope>NUCLEOTIDE SEQUENCE [LARGE SCALE GENOMIC DNA]</scope>
</reference>
<evidence type="ECO:0000313" key="3">
    <source>
        <dbReference type="Proteomes" id="UP000327157"/>
    </source>
</evidence>
<keyword evidence="3" id="KW-1185">Reference proteome</keyword>
<proteinExistence type="predicted"/>
<reference evidence="2 3" key="3">
    <citation type="submission" date="2019-11" db="EMBL/GenBank/DDBJ databases">
        <title>A de novo genome assembly of a pear dwarfing rootstock.</title>
        <authorList>
            <person name="Wang F."/>
            <person name="Wang J."/>
            <person name="Li S."/>
            <person name="Zhang Y."/>
            <person name="Fang M."/>
            <person name="Ma L."/>
            <person name="Zhao Y."/>
            <person name="Jiang S."/>
        </authorList>
    </citation>
    <scope>NUCLEOTIDE SEQUENCE [LARGE SCALE GENOMIC DNA]</scope>
    <source>
        <strain evidence="2">S2</strain>
        <tissue evidence="2">Leaf</tissue>
    </source>
</reference>
<dbReference type="PANTHER" id="PTHR33064:SF37">
    <property type="entry name" value="RIBONUCLEASE H"/>
    <property type="match status" value="1"/>
</dbReference>
<dbReference type="InterPro" id="IPR043502">
    <property type="entry name" value="DNA/RNA_pol_sf"/>
</dbReference>
<dbReference type="InterPro" id="IPR043128">
    <property type="entry name" value="Rev_trsase/Diguanyl_cyclase"/>
</dbReference>
<dbReference type="EMBL" id="SMOL01000160">
    <property type="protein sequence ID" value="KAB2625972.1"/>
    <property type="molecule type" value="Genomic_DNA"/>
</dbReference>
<dbReference type="Pfam" id="PF03732">
    <property type="entry name" value="Retrotrans_gag"/>
    <property type="match status" value="1"/>
</dbReference>
<feature type="domain" description="Retrotransposon gag" evidence="1">
    <location>
        <begin position="2"/>
        <end position="52"/>
    </location>
</feature>
<dbReference type="Gene3D" id="3.30.70.270">
    <property type="match status" value="1"/>
</dbReference>
<organism evidence="2 3">
    <name type="scientific">Pyrus ussuriensis x Pyrus communis</name>
    <dbReference type="NCBI Taxonomy" id="2448454"/>
    <lineage>
        <taxon>Eukaryota</taxon>
        <taxon>Viridiplantae</taxon>
        <taxon>Streptophyta</taxon>
        <taxon>Embryophyta</taxon>
        <taxon>Tracheophyta</taxon>
        <taxon>Spermatophyta</taxon>
        <taxon>Magnoliopsida</taxon>
        <taxon>eudicotyledons</taxon>
        <taxon>Gunneridae</taxon>
        <taxon>Pentapetalae</taxon>
        <taxon>rosids</taxon>
        <taxon>fabids</taxon>
        <taxon>Rosales</taxon>
        <taxon>Rosaceae</taxon>
        <taxon>Amygdaloideae</taxon>
        <taxon>Maleae</taxon>
        <taxon>Pyrus</taxon>
    </lineage>
</organism>
<protein>
    <submittedName>
        <fullName evidence="2">Enzymatic polyprotein-like</fullName>
    </submittedName>
</protein>
<dbReference type="InterPro" id="IPR005162">
    <property type="entry name" value="Retrotrans_gag_dom"/>
</dbReference>
<dbReference type="SUPFAM" id="SSF56672">
    <property type="entry name" value="DNA/RNA polymerases"/>
    <property type="match status" value="1"/>
</dbReference>
<comment type="caution">
    <text evidence="2">The sequence shown here is derived from an EMBL/GenBank/DDBJ whole genome shotgun (WGS) entry which is preliminary data.</text>
</comment>
<dbReference type="PANTHER" id="PTHR33064">
    <property type="entry name" value="POL PROTEIN"/>
    <property type="match status" value="1"/>
</dbReference>
<dbReference type="OrthoDB" id="1191267at2759"/>
<dbReference type="AlphaFoldDB" id="A0A5N5HIM1"/>
<dbReference type="Proteomes" id="UP000327157">
    <property type="component" value="Chromosome 16"/>
</dbReference>
<evidence type="ECO:0000259" key="1">
    <source>
        <dbReference type="Pfam" id="PF03732"/>
    </source>
</evidence>
<accession>A0A5N5HIM1</accession>
<evidence type="ECO:0000313" key="2">
    <source>
        <dbReference type="EMBL" id="KAB2625972.1"/>
    </source>
</evidence>
<gene>
    <name evidence="2" type="ORF">D8674_017632</name>
</gene>
<reference evidence="2 3" key="1">
    <citation type="submission" date="2019-09" db="EMBL/GenBank/DDBJ databases">
        <authorList>
            <person name="Ou C."/>
        </authorList>
    </citation>
    <scope>NUCLEOTIDE SEQUENCE [LARGE SCALE GENOMIC DNA]</scope>
    <source>
        <strain evidence="2">S2</strain>
        <tissue evidence="2">Leaf</tissue>
    </source>
</reference>